<evidence type="ECO:0000313" key="16">
    <source>
        <dbReference type="Proteomes" id="UP001211907"/>
    </source>
</evidence>
<evidence type="ECO:0000313" key="15">
    <source>
        <dbReference type="EMBL" id="KAJ3130073.1"/>
    </source>
</evidence>
<comment type="similarity">
    <text evidence="3 14">Belongs to the very long-chain fatty acids dehydratase HACD family.</text>
</comment>
<evidence type="ECO:0000256" key="7">
    <source>
        <dbReference type="ARBA" id="ARBA00022832"/>
    </source>
</evidence>
<evidence type="ECO:0000256" key="4">
    <source>
        <dbReference type="ARBA" id="ARBA00013122"/>
    </source>
</evidence>
<evidence type="ECO:0000256" key="5">
    <source>
        <dbReference type="ARBA" id="ARBA00022516"/>
    </source>
</evidence>
<comment type="caution">
    <text evidence="14">Lacks conserved residue(s) required for the propagation of feature annotation.</text>
</comment>
<evidence type="ECO:0000256" key="11">
    <source>
        <dbReference type="ARBA" id="ARBA00023160"/>
    </source>
</evidence>
<evidence type="ECO:0000256" key="9">
    <source>
        <dbReference type="ARBA" id="ARBA00023098"/>
    </source>
</evidence>
<keyword evidence="10 14" id="KW-0472">Membrane</keyword>
<keyword evidence="7 14" id="KW-0276">Fatty acid metabolism</keyword>
<comment type="catalytic activity">
    <reaction evidence="13 14">
        <text>a very-long-chain (3R)-3-hydroxyacyl-CoA = a very-long-chain (2E)-enoyl-CoA + H2O</text>
        <dbReference type="Rhea" id="RHEA:45812"/>
        <dbReference type="ChEBI" id="CHEBI:15377"/>
        <dbReference type="ChEBI" id="CHEBI:83728"/>
        <dbReference type="ChEBI" id="CHEBI:85440"/>
        <dbReference type="EC" id="4.2.1.134"/>
    </reaction>
</comment>
<dbReference type="InterPro" id="IPR007482">
    <property type="entry name" value="Tyr_Pase-like_PTPLA"/>
</dbReference>
<dbReference type="AlphaFoldDB" id="A0AAD5XFK5"/>
<dbReference type="GO" id="GO:0030497">
    <property type="term" value="P:fatty acid elongation"/>
    <property type="evidence" value="ECO:0007669"/>
    <property type="project" value="TreeGrafter"/>
</dbReference>
<dbReference type="Pfam" id="PF04387">
    <property type="entry name" value="PTPLA"/>
    <property type="match status" value="1"/>
</dbReference>
<evidence type="ECO:0000256" key="8">
    <source>
        <dbReference type="ARBA" id="ARBA00022989"/>
    </source>
</evidence>
<evidence type="ECO:0000256" key="3">
    <source>
        <dbReference type="ARBA" id="ARBA00007811"/>
    </source>
</evidence>
<evidence type="ECO:0000256" key="2">
    <source>
        <dbReference type="ARBA" id="ARBA00005194"/>
    </source>
</evidence>
<organism evidence="15 16">
    <name type="scientific">Physocladia obscura</name>
    <dbReference type="NCBI Taxonomy" id="109957"/>
    <lineage>
        <taxon>Eukaryota</taxon>
        <taxon>Fungi</taxon>
        <taxon>Fungi incertae sedis</taxon>
        <taxon>Chytridiomycota</taxon>
        <taxon>Chytridiomycota incertae sedis</taxon>
        <taxon>Chytridiomycetes</taxon>
        <taxon>Chytridiales</taxon>
        <taxon>Chytriomycetaceae</taxon>
        <taxon>Physocladia</taxon>
    </lineage>
</organism>
<comment type="caution">
    <text evidence="15">The sequence shown here is derived from an EMBL/GenBank/DDBJ whole genome shotgun (WGS) entry which is preliminary data.</text>
</comment>
<keyword evidence="8 14" id="KW-1133">Transmembrane helix</keyword>
<evidence type="ECO:0000256" key="13">
    <source>
        <dbReference type="ARBA" id="ARBA00036671"/>
    </source>
</evidence>
<name>A0AAD5XFK5_9FUNG</name>
<keyword evidence="5 14" id="KW-0444">Lipid biosynthesis</keyword>
<keyword evidence="16" id="KW-1185">Reference proteome</keyword>
<dbReference type="PANTHER" id="PTHR11035">
    <property type="entry name" value="VERY-LONG-CHAIN (3R)-3-HYDROXYACYL-COA DEHYDRATASE"/>
    <property type="match status" value="1"/>
</dbReference>
<keyword evidence="9 14" id="KW-0443">Lipid metabolism</keyword>
<dbReference type="EMBL" id="JADGJH010000400">
    <property type="protein sequence ID" value="KAJ3130073.1"/>
    <property type="molecule type" value="Genomic_DNA"/>
</dbReference>
<sequence length="222" mass="25497">MAASLVQKYLVFYNAASLSAWAYVAFKVVSNIGNYKSNYADFGDYLLVVQTFALLEILHSVLKIVRSPILTNLLQIGSRLTMVWAVSHIFPQVTSGWPYSTMAFAWSLTEIIRYGYYTLNLLGQDNDYFWFLTFCRYHFFYVLYPLGAYSEYLLINAAHSIAKTKPDLAVLSTFLGICLWVWPPGFYIMYTHMMKQRAKFIKSGALEAKEAKEAAKTEKKKE</sequence>
<dbReference type="GO" id="GO:0042761">
    <property type="term" value="P:very long-chain fatty acid biosynthetic process"/>
    <property type="evidence" value="ECO:0007669"/>
    <property type="project" value="TreeGrafter"/>
</dbReference>
<dbReference type="GO" id="GO:0102158">
    <property type="term" value="F:very-long-chain (3R)-3-hydroxyacyl-CoA dehydratase activity"/>
    <property type="evidence" value="ECO:0007669"/>
    <property type="project" value="UniProtKB-EC"/>
</dbReference>
<evidence type="ECO:0000256" key="12">
    <source>
        <dbReference type="ARBA" id="ARBA00023239"/>
    </source>
</evidence>
<proteinExistence type="inferred from homology"/>
<keyword evidence="6 14" id="KW-0812">Transmembrane</keyword>
<evidence type="ECO:0000256" key="14">
    <source>
        <dbReference type="RuleBase" id="RU363109"/>
    </source>
</evidence>
<comment type="subcellular location">
    <subcellularLocation>
        <location evidence="14">Endoplasmic reticulum membrane</location>
        <topology evidence="14">Multi-pass membrane protein</topology>
    </subcellularLocation>
    <subcellularLocation>
        <location evidence="1">Membrane</location>
        <topology evidence="1">Multi-pass membrane protein</topology>
    </subcellularLocation>
</comment>
<gene>
    <name evidence="15" type="ORF">HK100_008284</name>
</gene>
<evidence type="ECO:0000256" key="6">
    <source>
        <dbReference type="ARBA" id="ARBA00022692"/>
    </source>
</evidence>
<feature type="transmembrane region" description="Helical" evidence="14">
    <location>
        <begin position="168"/>
        <end position="190"/>
    </location>
</feature>
<dbReference type="Proteomes" id="UP001211907">
    <property type="component" value="Unassembled WGS sequence"/>
</dbReference>
<evidence type="ECO:0000256" key="1">
    <source>
        <dbReference type="ARBA" id="ARBA00004141"/>
    </source>
</evidence>
<comment type="pathway">
    <text evidence="2 14">Lipid metabolism; fatty acid biosynthesis.</text>
</comment>
<protein>
    <recommendedName>
        <fullName evidence="4 14">Very-long-chain (3R)-3-hydroxyacyl-CoA dehydratase</fullName>
        <ecNumber evidence="4 14">4.2.1.134</ecNumber>
    </recommendedName>
</protein>
<feature type="transmembrane region" description="Helical" evidence="14">
    <location>
        <begin position="12"/>
        <end position="33"/>
    </location>
</feature>
<dbReference type="GO" id="GO:0005789">
    <property type="term" value="C:endoplasmic reticulum membrane"/>
    <property type="evidence" value="ECO:0007669"/>
    <property type="project" value="UniProtKB-SubCell"/>
</dbReference>
<reference evidence="15" key="1">
    <citation type="submission" date="2020-05" db="EMBL/GenBank/DDBJ databases">
        <title>Phylogenomic resolution of chytrid fungi.</title>
        <authorList>
            <person name="Stajich J.E."/>
            <person name="Amses K."/>
            <person name="Simmons R."/>
            <person name="Seto K."/>
            <person name="Myers J."/>
            <person name="Bonds A."/>
            <person name="Quandt C.A."/>
            <person name="Barry K."/>
            <person name="Liu P."/>
            <person name="Grigoriev I."/>
            <person name="Longcore J.E."/>
            <person name="James T.Y."/>
        </authorList>
    </citation>
    <scope>NUCLEOTIDE SEQUENCE</scope>
    <source>
        <strain evidence="15">JEL0513</strain>
    </source>
</reference>
<comment type="function">
    <text evidence="14">Catalyzes the third of the four reactions of the long-chain fatty acids elongation cycle. This endoplasmic reticulum-bound enzymatic process, allows the addition of two carbons to the chain of long- and very long-chain fatty acids/VLCFAs per cycle. This enzyme catalyzes the dehydration of the 3-hydroxyacyl-CoA intermediate into trans-2,3-enoyl-CoA, within each cycle of fatty acid elongation. Thereby, it participates to the production of VLCFAs of different chain lengths that are involved in multiple biological processes as precursors of membrane lipids and lipid mediators.</text>
</comment>
<accession>A0AAD5XFK5</accession>
<dbReference type="EC" id="4.2.1.134" evidence="4 14"/>
<keyword evidence="12 14" id="KW-0456">Lyase</keyword>
<evidence type="ECO:0000256" key="10">
    <source>
        <dbReference type="ARBA" id="ARBA00023136"/>
    </source>
</evidence>
<keyword evidence="14" id="KW-0256">Endoplasmic reticulum</keyword>
<dbReference type="PANTHER" id="PTHR11035:SF3">
    <property type="entry name" value="VERY-LONG-CHAIN (3R)-3-HYDROXYACYL-COA DEHYDRATASE"/>
    <property type="match status" value="1"/>
</dbReference>
<dbReference type="GO" id="GO:0030148">
    <property type="term" value="P:sphingolipid biosynthetic process"/>
    <property type="evidence" value="ECO:0007669"/>
    <property type="project" value="TreeGrafter"/>
</dbReference>
<keyword evidence="11 14" id="KW-0275">Fatty acid biosynthesis</keyword>